<evidence type="ECO:0000259" key="3">
    <source>
        <dbReference type="Pfam" id="PF11396"/>
    </source>
</evidence>
<feature type="signal peptide" evidence="2">
    <location>
        <begin position="1"/>
        <end position="23"/>
    </location>
</feature>
<feature type="chain" id="PRO_5037520470" evidence="2">
    <location>
        <begin position="24"/>
        <end position="318"/>
    </location>
</feature>
<name>A0A939GMS6_9BACT</name>
<dbReference type="Gene3D" id="3.10.450.360">
    <property type="match status" value="1"/>
</dbReference>
<sequence>MRNTLFAILGGLLLLASCSQQNASITPTTGTTVVASSVPSLVLASLQQNFPTATLVSWSKVSLQTYQASFTANNKARLANISATGTFIAAYGVVDPATLPKTIIDYITANYAGATLVRAGTQTDSAGAITQYEVIILINNVQYELEFDATGKFLKQETEDGHQQGTAVAQSALPATIRTYLSTTYPGYAFVQASSRSTNGAVTSYMVDITYNGANYDVLFDGTGAFTSAHAEGQGGGDKGKGSGGDGHDGSETTIAQADLPATVTTYLTTNYAGYTFGAATVDKDSAGTVTKYEVKFTLNGKTYEAEFDSTGKFLKLD</sequence>
<evidence type="ECO:0000313" key="4">
    <source>
        <dbReference type="EMBL" id="MBO0939288.1"/>
    </source>
</evidence>
<proteinExistence type="predicted"/>
<organism evidence="4 5">
    <name type="scientific">Fibrella rubiginis</name>
    <dbReference type="NCBI Taxonomy" id="2817060"/>
    <lineage>
        <taxon>Bacteria</taxon>
        <taxon>Pseudomonadati</taxon>
        <taxon>Bacteroidota</taxon>
        <taxon>Cytophagia</taxon>
        <taxon>Cytophagales</taxon>
        <taxon>Spirosomataceae</taxon>
        <taxon>Fibrella</taxon>
    </lineage>
</organism>
<feature type="compositionally biased region" description="Basic and acidic residues" evidence="1">
    <location>
        <begin position="238"/>
        <end position="251"/>
    </location>
</feature>
<comment type="caution">
    <text evidence="4">The sequence shown here is derived from an EMBL/GenBank/DDBJ whole genome shotgun (WGS) entry which is preliminary data.</text>
</comment>
<dbReference type="AlphaFoldDB" id="A0A939GMS6"/>
<dbReference type="Pfam" id="PF11396">
    <property type="entry name" value="PepSY_like"/>
    <property type="match status" value="2"/>
</dbReference>
<dbReference type="Proteomes" id="UP000664034">
    <property type="component" value="Unassembled WGS sequence"/>
</dbReference>
<keyword evidence="2" id="KW-0732">Signal</keyword>
<evidence type="ECO:0000256" key="1">
    <source>
        <dbReference type="SAM" id="MobiDB-lite"/>
    </source>
</evidence>
<feature type="domain" description="Putative beta-lactamase-inhibitor-like PepSY-like" evidence="3">
    <location>
        <begin position="253"/>
        <end position="316"/>
    </location>
</feature>
<reference evidence="4" key="1">
    <citation type="submission" date="2021-03" db="EMBL/GenBank/DDBJ databases">
        <title>Fibrella sp. HMF5335 genome sequencing and assembly.</title>
        <authorList>
            <person name="Kang H."/>
            <person name="Kim H."/>
            <person name="Bae S."/>
            <person name="Joh K."/>
        </authorList>
    </citation>
    <scope>NUCLEOTIDE SEQUENCE</scope>
    <source>
        <strain evidence="4">HMF5335</strain>
    </source>
</reference>
<dbReference type="Gene3D" id="3.40.1420.30">
    <property type="match status" value="1"/>
</dbReference>
<accession>A0A939GMS6</accession>
<dbReference type="RefSeq" id="WP_207366815.1">
    <property type="nucleotide sequence ID" value="NZ_JAFMYV010000013.1"/>
</dbReference>
<keyword evidence="5" id="KW-1185">Reference proteome</keyword>
<feature type="region of interest" description="Disordered" evidence="1">
    <location>
        <begin position="230"/>
        <end position="256"/>
    </location>
</feature>
<protein>
    <submittedName>
        <fullName evidence="4">PepSY-like domain-containing protein</fullName>
    </submittedName>
</protein>
<evidence type="ECO:0000313" key="5">
    <source>
        <dbReference type="Proteomes" id="UP000664034"/>
    </source>
</evidence>
<dbReference type="SUPFAM" id="SSF160574">
    <property type="entry name" value="BT0923-like"/>
    <property type="match status" value="3"/>
</dbReference>
<evidence type="ECO:0000256" key="2">
    <source>
        <dbReference type="SAM" id="SignalP"/>
    </source>
</evidence>
<gene>
    <name evidence="4" type="ORF">J2I47_22230</name>
</gene>
<dbReference type="EMBL" id="JAFMYV010000013">
    <property type="protein sequence ID" value="MBO0939288.1"/>
    <property type="molecule type" value="Genomic_DNA"/>
</dbReference>
<feature type="domain" description="Putative beta-lactamase-inhibitor-like PepSY-like" evidence="3">
    <location>
        <begin position="131"/>
        <end position="226"/>
    </location>
</feature>
<dbReference type="PROSITE" id="PS51257">
    <property type="entry name" value="PROKAR_LIPOPROTEIN"/>
    <property type="match status" value="1"/>
</dbReference>
<dbReference type="InterPro" id="IPR021533">
    <property type="entry name" value="PepSY-like"/>
</dbReference>